<feature type="compositionally biased region" description="Basic and acidic residues" evidence="1">
    <location>
        <begin position="138"/>
        <end position="155"/>
    </location>
</feature>
<keyword evidence="3" id="KW-1185">Reference proteome</keyword>
<dbReference type="Proteomes" id="UP000054383">
    <property type="component" value="Unassembled WGS sequence"/>
</dbReference>
<reference evidence="2 3" key="1">
    <citation type="submission" date="2015-04" db="EMBL/GenBank/DDBJ databases">
        <authorList>
            <person name="Syromyatnikov M.Y."/>
            <person name="Popov V.N."/>
        </authorList>
    </citation>
    <scope>NUCLEOTIDE SEQUENCE [LARGE SCALE GENOMIC DNA]</scope>
    <source>
        <strain evidence="2">WF-38-12</strain>
    </source>
</reference>
<proteinExistence type="predicted"/>
<sequence length="254" mass="26552">MLTAAVAAPVEIDRKSHAIADAPTRTHFKHHGEPMHRVSSAISHLPTGTLNTQAMQSSALATPANLPPRGQLGSVPAAAESLPAKRGEGPGLDDIGDIGHLVDNLATRAENAGIGELTDVINALKGLVKRELDDLARHDEEKDNADNEDYTKHGDTMLNDMNSVFHKAGEGKDRESQETSAGEKTVDEATKAFASLSNKGPAKGPLGKRQLPPIAGADLVGVVKGIMAKLPRALAPVTEGMELGGTVLGDLIPE</sequence>
<dbReference type="OrthoDB" id="4226405at2759"/>
<organism evidence="2 3">
    <name type="scientific">Talaromyces islandicus</name>
    <name type="common">Penicillium islandicum</name>
    <dbReference type="NCBI Taxonomy" id="28573"/>
    <lineage>
        <taxon>Eukaryota</taxon>
        <taxon>Fungi</taxon>
        <taxon>Dikarya</taxon>
        <taxon>Ascomycota</taxon>
        <taxon>Pezizomycotina</taxon>
        <taxon>Eurotiomycetes</taxon>
        <taxon>Eurotiomycetidae</taxon>
        <taxon>Eurotiales</taxon>
        <taxon>Trichocomaceae</taxon>
        <taxon>Talaromyces</taxon>
        <taxon>Talaromyces sect. Islandici</taxon>
    </lineage>
</organism>
<protein>
    <submittedName>
        <fullName evidence="2">Uncharacterized protein</fullName>
    </submittedName>
</protein>
<name>A0A0U1LU61_TALIS</name>
<accession>A0A0U1LU61</accession>
<dbReference type="EMBL" id="CVMT01000003">
    <property type="protein sequence ID" value="CRG86943.1"/>
    <property type="molecule type" value="Genomic_DNA"/>
</dbReference>
<evidence type="ECO:0000256" key="1">
    <source>
        <dbReference type="SAM" id="MobiDB-lite"/>
    </source>
</evidence>
<dbReference type="AlphaFoldDB" id="A0A0U1LU61"/>
<gene>
    <name evidence="2" type="ORF">PISL3812_03956</name>
</gene>
<feature type="region of interest" description="Disordered" evidence="1">
    <location>
        <begin position="138"/>
        <end position="157"/>
    </location>
</feature>
<evidence type="ECO:0000313" key="3">
    <source>
        <dbReference type="Proteomes" id="UP000054383"/>
    </source>
</evidence>
<evidence type="ECO:0000313" key="2">
    <source>
        <dbReference type="EMBL" id="CRG86943.1"/>
    </source>
</evidence>